<dbReference type="EMBL" id="JALNMH010000006">
    <property type="protein sequence ID" value="MCK7593771.1"/>
    <property type="molecule type" value="Genomic_DNA"/>
</dbReference>
<dbReference type="InterPro" id="IPR044862">
    <property type="entry name" value="Pro_4_hyd_alph_FE2OG_OXY"/>
</dbReference>
<accession>A0ABT0GGU7</accession>
<evidence type="ECO:0000313" key="10">
    <source>
        <dbReference type="Proteomes" id="UP001431449"/>
    </source>
</evidence>
<dbReference type="PROSITE" id="PS51471">
    <property type="entry name" value="FE2OG_OXY"/>
    <property type="match status" value="1"/>
</dbReference>
<evidence type="ECO:0000259" key="8">
    <source>
        <dbReference type="PROSITE" id="PS51471"/>
    </source>
</evidence>
<dbReference type="InterPro" id="IPR005123">
    <property type="entry name" value="Oxoglu/Fe-dep_dioxygenase_dom"/>
</dbReference>
<dbReference type="PANTHER" id="PTHR41536:SF1">
    <property type="entry name" value="PKHD-TYPE HYDROXYLASE YBIX"/>
    <property type="match status" value="1"/>
</dbReference>
<proteinExistence type="inferred from homology"/>
<evidence type="ECO:0000256" key="1">
    <source>
        <dbReference type="ARBA" id="ARBA00001961"/>
    </source>
</evidence>
<gene>
    <name evidence="9" type="ORF">M0G41_08820</name>
</gene>
<evidence type="ECO:0000256" key="6">
    <source>
        <dbReference type="ARBA" id="ARBA00023004"/>
    </source>
</evidence>
<evidence type="ECO:0000256" key="7">
    <source>
        <dbReference type="HAMAP-Rule" id="MF_00657"/>
    </source>
</evidence>
<feature type="binding site" evidence="7">
    <location>
        <position position="152"/>
    </location>
    <ligand>
        <name>Fe cation</name>
        <dbReference type="ChEBI" id="CHEBI:24875"/>
    </ligand>
</feature>
<evidence type="ECO:0000256" key="2">
    <source>
        <dbReference type="ARBA" id="ARBA00022723"/>
    </source>
</evidence>
<evidence type="ECO:0000256" key="5">
    <source>
        <dbReference type="ARBA" id="ARBA00023002"/>
    </source>
</evidence>
<comment type="cofactor">
    <cofactor evidence="1 7">
        <name>L-ascorbate</name>
        <dbReference type="ChEBI" id="CHEBI:38290"/>
    </cofactor>
</comment>
<feature type="domain" description="Fe2OG dioxygenase" evidence="8">
    <location>
        <begin position="77"/>
        <end position="171"/>
    </location>
</feature>
<dbReference type="HAMAP" id="MF_00657">
    <property type="entry name" value="Hydroxyl_YbiX"/>
    <property type="match status" value="1"/>
</dbReference>
<dbReference type="Gene3D" id="2.60.120.620">
    <property type="entry name" value="q2cbj1_9rhob like domain"/>
    <property type="match status" value="1"/>
</dbReference>
<evidence type="ECO:0000256" key="4">
    <source>
        <dbReference type="ARBA" id="ARBA00022964"/>
    </source>
</evidence>
<feature type="binding site" evidence="7">
    <location>
        <position position="97"/>
    </location>
    <ligand>
        <name>Fe cation</name>
        <dbReference type="ChEBI" id="CHEBI:24875"/>
    </ligand>
</feature>
<dbReference type="Pfam" id="PF13640">
    <property type="entry name" value="2OG-FeII_Oxy_3"/>
    <property type="match status" value="1"/>
</dbReference>
<keyword evidence="5 7" id="KW-0560">Oxidoreductase</keyword>
<comment type="caution">
    <text evidence="9">The sequence shown here is derived from an EMBL/GenBank/DDBJ whole genome shotgun (WGS) entry which is preliminary data.</text>
</comment>
<dbReference type="Gene3D" id="4.10.860.20">
    <property type="entry name" value="Rabenosyn, Rab binding domain"/>
    <property type="match status" value="1"/>
</dbReference>
<evidence type="ECO:0000313" key="9">
    <source>
        <dbReference type="EMBL" id="MCK7593771.1"/>
    </source>
</evidence>
<dbReference type="Pfam" id="PF18331">
    <property type="entry name" value="PKHD_C"/>
    <property type="match status" value="1"/>
</dbReference>
<keyword evidence="3 7" id="KW-0847">Vitamin C</keyword>
<feature type="binding site" evidence="7">
    <location>
        <position position="95"/>
    </location>
    <ligand>
        <name>Fe cation</name>
        <dbReference type="ChEBI" id="CHEBI:24875"/>
    </ligand>
</feature>
<keyword evidence="2 7" id="KW-0479">Metal-binding</keyword>
<dbReference type="PANTHER" id="PTHR41536">
    <property type="entry name" value="PKHD-TYPE HYDROXYLASE YBIX"/>
    <property type="match status" value="1"/>
</dbReference>
<name>A0ABT0GGU7_9GAMM</name>
<keyword evidence="6 7" id="KW-0408">Iron</keyword>
<feature type="binding site" evidence="7">
    <location>
        <position position="162"/>
    </location>
    <ligand>
        <name>2-oxoglutarate</name>
        <dbReference type="ChEBI" id="CHEBI:16810"/>
    </ligand>
</feature>
<dbReference type="InterPro" id="IPR006620">
    <property type="entry name" value="Pro_4_hyd_alph"/>
</dbReference>
<evidence type="ECO:0000256" key="3">
    <source>
        <dbReference type="ARBA" id="ARBA00022896"/>
    </source>
</evidence>
<dbReference type="GO" id="GO:0051213">
    <property type="term" value="F:dioxygenase activity"/>
    <property type="evidence" value="ECO:0007669"/>
    <property type="project" value="UniProtKB-KW"/>
</dbReference>
<comment type="cofactor">
    <cofactor evidence="7">
        <name>Fe(2+)</name>
        <dbReference type="ChEBI" id="CHEBI:29033"/>
    </cofactor>
    <text evidence="7">Binds 1 Fe(2+) ion per subunit.</text>
</comment>
<dbReference type="InterPro" id="IPR041097">
    <property type="entry name" value="PKHD_C"/>
</dbReference>
<sequence>MQLLITDLFTPPEREALHEAVAASDFADGRRTAGRLAAPVKRNEQAEVSAALQAVLERVGQALMKHPMVRSAARPKRVVRVMANRYGEGMTYGDHVDDAFMAGERCDVSFTYMLSPRADYAGGELVISGDDADHTHSLEAGELLLYPADTVHRVEPVSRGARLAIVGWLRSWVADPRQRAMLFDLDRAIDTIAASATERSAVLRLQRIRGQLLRMWGA</sequence>
<dbReference type="RefSeq" id="WP_248208089.1">
    <property type="nucleotide sequence ID" value="NZ_JALNMH010000006.1"/>
</dbReference>
<reference evidence="9" key="1">
    <citation type="submission" date="2022-04" db="EMBL/GenBank/DDBJ databases">
        <title>Lysobacter sp. CAU 1642 isolated from sea sand.</title>
        <authorList>
            <person name="Kim W."/>
        </authorList>
    </citation>
    <scope>NUCLEOTIDE SEQUENCE</scope>
    <source>
        <strain evidence="9">CAU 1642</strain>
    </source>
</reference>
<dbReference type="NCBIfam" id="NF003974">
    <property type="entry name" value="PRK05467.1-3"/>
    <property type="match status" value="1"/>
</dbReference>
<dbReference type="Proteomes" id="UP001431449">
    <property type="component" value="Unassembled WGS sequence"/>
</dbReference>
<keyword evidence="10" id="KW-1185">Reference proteome</keyword>
<organism evidence="9 10">
    <name type="scientific">Pseudomarimonas salicorniae</name>
    <dbReference type="NCBI Taxonomy" id="2933270"/>
    <lineage>
        <taxon>Bacteria</taxon>
        <taxon>Pseudomonadati</taxon>
        <taxon>Pseudomonadota</taxon>
        <taxon>Gammaproteobacteria</taxon>
        <taxon>Lysobacterales</taxon>
        <taxon>Lysobacteraceae</taxon>
        <taxon>Pseudomarimonas</taxon>
    </lineage>
</organism>
<keyword evidence="4 7" id="KW-0223">Dioxygenase</keyword>
<dbReference type="SMART" id="SM00702">
    <property type="entry name" value="P4Hc"/>
    <property type="match status" value="1"/>
</dbReference>
<dbReference type="InterPro" id="IPR023550">
    <property type="entry name" value="PKHD_hydroxylase"/>
</dbReference>
<protein>
    <submittedName>
        <fullName evidence="9">Fe2+-dependent dioxygenase</fullName>
    </submittedName>
</protein>